<protein>
    <submittedName>
        <fullName evidence="2">Probable DNA metabolism protein</fullName>
    </submittedName>
</protein>
<reference evidence="2 3" key="1">
    <citation type="submission" date="2016-10" db="EMBL/GenBank/DDBJ databases">
        <authorList>
            <person name="de Groot N.N."/>
        </authorList>
    </citation>
    <scope>NUCLEOTIDE SEQUENCE [LARGE SCALE GENOMIC DNA]</scope>
    <source>
        <strain evidence="2 3">DSM 21650</strain>
    </source>
</reference>
<dbReference type="EMBL" id="FNQE01000006">
    <property type="protein sequence ID" value="SDY73106.1"/>
    <property type="molecule type" value="Genomic_DNA"/>
</dbReference>
<evidence type="ECO:0000313" key="3">
    <source>
        <dbReference type="Proteomes" id="UP000198625"/>
    </source>
</evidence>
<dbReference type="STRING" id="415015.SAMN05660462_00749"/>
<sequence length="248" mass="29744">MLQYIYDGSFDGLLTAIYEAYYRREIPDDILSEDNPQQNLFIKKVHIETDLEKAKRVYNSIKAKISDFALQNCFYVFLSEDEYRGTVIYNYLRLGWKIGKDIDLNLSNDAVLLVNNISQKVRKEVHRMLGLIRFSQLSNGVYYSQIEPDNNIIGLIAPHFEDRMPDEYWIVHDVKRELAVMYNKKEWVVRDLNVLEEISFIDEEEEYQRLWKEYFNSIAIENKINPRLQKQHMPVRYWKHLVEKQKDC</sequence>
<dbReference type="Proteomes" id="UP000198625">
    <property type="component" value="Unassembled WGS sequence"/>
</dbReference>
<organism evidence="2 3">
    <name type="scientific">Proteiniborus ethanoligenes</name>
    <dbReference type="NCBI Taxonomy" id="415015"/>
    <lineage>
        <taxon>Bacteria</taxon>
        <taxon>Bacillati</taxon>
        <taxon>Bacillota</taxon>
        <taxon>Clostridia</taxon>
        <taxon>Eubacteriales</taxon>
        <taxon>Proteiniborus</taxon>
    </lineage>
</organism>
<dbReference type="AlphaFoldDB" id="A0A1H3M955"/>
<gene>
    <name evidence="2" type="ORF">SAMN05660462_00749</name>
</gene>
<evidence type="ECO:0000313" key="2">
    <source>
        <dbReference type="EMBL" id="SDY73106.1"/>
    </source>
</evidence>
<keyword evidence="3" id="KW-1185">Reference proteome</keyword>
<evidence type="ECO:0000259" key="1">
    <source>
        <dbReference type="Pfam" id="PF13566"/>
    </source>
</evidence>
<dbReference type="RefSeq" id="WP_091727412.1">
    <property type="nucleotide sequence ID" value="NZ_FNQE01000006.1"/>
</dbReference>
<dbReference type="OrthoDB" id="5290748at2"/>
<accession>A0A1H3M955</accession>
<proteinExistence type="predicted"/>
<dbReference type="InterPro" id="IPR023875">
    <property type="entry name" value="DNA_repair_put"/>
</dbReference>
<dbReference type="Pfam" id="PF13566">
    <property type="entry name" value="DUF4130"/>
    <property type="match status" value="1"/>
</dbReference>
<dbReference type="NCBIfam" id="TIGR03915">
    <property type="entry name" value="SAM_7_link_chp"/>
    <property type="match status" value="1"/>
</dbReference>
<feature type="domain" description="DUF4130" evidence="1">
    <location>
        <begin position="84"/>
        <end position="243"/>
    </location>
</feature>
<name>A0A1H3M955_9FIRM</name>
<dbReference type="InterPro" id="IPR025404">
    <property type="entry name" value="DUF4130"/>
</dbReference>